<gene>
    <name evidence="2" type="ORF">SAMN05443529_13340</name>
</gene>
<evidence type="ECO:0000313" key="2">
    <source>
        <dbReference type="EMBL" id="SDI32423.1"/>
    </source>
</evidence>
<dbReference type="PANTHER" id="PTHR41373">
    <property type="entry name" value="DUF2156 DOMAIN-CONTAINING PROTEIN"/>
    <property type="match status" value="1"/>
</dbReference>
<dbReference type="OrthoDB" id="9765580at2"/>
<dbReference type="PIRSF" id="PIRSF018688">
    <property type="entry name" value="UCP018688"/>
    <property type="match status" value="1"/>
</dbReference>
<keyword evidence="3" id="KW-1185">Reference proteome</keyword>
<evidence type="ECO:0000259" key="1">
    <source>
        <dbReference type="Pfam" id="PF09924"/>
    </source>
</evidence>
<reference evidence="3" key="1">
    <citation type="submission" date="2016-10" db="EMBL/GenBank/DDBJ databases">
        <authorList>
            <person name="Varghese N."/>
            <person name="Submissions S."/>
        </authorList>
    </citation>
    <scope>NUCLEOTIDE SEQUENCE [LARGE SCALE GENOMIC DNA]</scope>
    <source>
        <strain evidence="3">DSM 8344</strain>
    </source>
</reference>
<dbReference type="InterPro" id="IPR016732">
    <property type="entry name" value="UCP018688"/>
</dbReference>
<sequence>MIEFKEIELADKKWMEPLLVTSDSRGCHQNYTNIFAWSKIYNYRIAEVNHHLVVKGVINDSPYYFFPAGSDDILSVFEAMKQDAATCGHEFVLAGVSPENMAIMNRVFPEHFEYKPMRESYDYVYLLDKLVKLTGNKLHSKRNHINRFIKENPDWSFEQISSENIAECWEMNLEWCKLNSDHEQDEIAKECCAVRRCFENYTDLGLDGGLIRVQGRVIAYTMGERLNSDTYVIHIEKAFGEIAGAYQIVNREFAAFIQQNYPELVYVNREEDMGIEGLRKAKSSYHPEFLEEKHFATYFEA</sequence>
<dbReference type="Gene3D" id="3.40.630.30">
    <property type="match status" value="1"/>
</dbReference>
<dbReference type="Proteomes" id="UP000198656">
    <property type="component" value="Unassembled WGS sequence"/>
</dbReference>
<proteinExistence type="predicted"/>
<evidence type="ECO:0000313" key="3">
    <source>
        <dbReference type="Proteomes" id="UP000198656"/>
    </source>
</evidence>
<accession>A0A1G8JMX7</accession>
<dbReference type="RefSeq" id="WP_092335480.1">
    <property type="nucleotide sequence ID" value="NZ_FNCP01000033.1"/>
</dbReference>
<dbReference type="Pfam" id="PF09924">
    <property type="entry name" value="LPG_synthase_C"/>
    <property type="match status" value="1"/>
</dbReference>
<dbReference type="InterPro" id="IPR016181">
    <property type="entry name" value="Acyl_CoA_acyltransferase"/>
</dbReference>
<dbReference type="STRING" id="1121419.SAMN05443529_13340"/>
<organism evidence="2 3">
    <name type="scientific">Desulfosporosinus hippei DSM 8344</name>
    <dbReference type="NCBI Taxonomy" id="1121419"/>
    <lineage>
        <taxon>Bacteria</taxon>
        <taxon>Bacillati</taxon>
        <taxon>Bacillota</taxon>
        <taxon>Clostridia</taxon>
        <taxon>Eubacteriales</taxon>
        <taxon>Desulfitobacteriaceae</taxon>
        <taxon>Desulfosporosinus</taxon>
    </lineage>
</organism>
<dbReference type="EMBL" id="FNCP01000033">
    <property type="protein sequence ID" value="SDI32423.1"/>
    <property type="molecule type" value="Genomic_DNA"/>
</dbReference>
<dbReference type="InterPro" id="IPR024320">
    <property type="entry name" value="LPG_synthase_C"/>
</dbReference>
<name>A0A1G8JMX7_9FIRM</name>
<dbReference type="PANTHER" id="PTHR41373:SF1">
    <property type="entry name" value="PHOSPHATIDYLGLYCEROL LYSYLTRANSFERASE C-TERMINAL DOMAIN-CONTAINING PROTEIN"/>
    <property type="match status" value="1"/>
</dbReference>
<protein>
    <recommendedName>
        <fullName evidence="1">Phosphatidylglycerol lysyltransferase C-terminal domain-containing protein</fullName>
    </recommendedName>
</protein>
<feature type="domain" description="Phosphatidylglycerol lysyltransferase C-terminal" evidence="1">
    <location>
        <begin position="23"/>
        <end position="294"/>
    </location>
</feature>
<dbReference type="SUPFAM" id="SSF55729">
    <property type="entry name" value="Acyl-CoA N-acyltransferases (Nat)"/>
    <property type="match status" value="2"/>
</dbReference>
<dbReference type="AlphaFoldDB" id="A0A1G8JMX7"/>